<organism evidence="2 3">
    <name type="scientific">Ensifer oleiphilus</name>
    <dbReference type="NCBI Taxonomy" id="2742698"/>
    <lineage>
        <taxon>Bacteria</taxon>
        <taxon>Pseudomonadati</taxon>
        <taxon>Pseudomonadota</taxon>
        <taxon>Alphaproteobacteria</taxon>
        <taxon>Hyphomicrobiales</taxon>
        <taxon>Rhizobiaceae</taxon>
        <taxon>Sinorhizobium/Ensifer group</taxon>
        <taxon>Ensifer</taxon>
    </lineage>
</organism>
<dbReference type="InterPro" id="IPR011032">
    <property type="entry name" value="GroES-like_sf"/>
</dbReference>
<dbReference type="Pfam" id="PF00107">
    <property type="entry name" value="ADH_zinc_N"/>
    <property type="match status" value="1"/>
</dbReference>
<dbReference type="PANTHER" id="PTHR45033:SF2">
    <property type="entry name" value="ZINC-TYPE ALCOHOL DEHYDROGENASE-LIKE PROTEIN C1773.06C"/>
    <property type="match status" value="1"/>
</dbReference>
<dbReference type="CDD" id="cd08276">
    <property type="entry name" value="MDR7"/>
    <property type="match status" value="1"/>
</dbReference>
<dbReference type="AlphaFoldDB" id="A0A7Y6QA31"/>
<dbReference type="SUPFAM" id="SSF50129">
    <property type="entry name" value="GroES-like"/>
    <property type="match status" value="1"/>
</dbReference>
<gene>
    <name evidence="2" type="ORF">HT585_23675</name>
</gene>
<dbReference type="EMBL" id="JABWDU010000007">
    <property type="protein sequence ID" value="NVD41873.1"/>
    <property type="molecule type" value="Genomic_DNA"/>
</dbReference>
<dbReference type="InterPro" id="IPR013149">
    <property type="entry name" value="ADH-like_C"/>
</dbReference>
<evidence type="ECO:0000313" key="3">
    <source>
        <dbReference type="Proteomes" id="UP000520198"/>
    </source>
</evidence>
<accession>A0A7Y6QA31</accession>
<dbReference type="Pfam" id="PF08240">
    <property type="entry name" value="ADH_N"/>
    <property type="match status" value="1"/>
</dbReference>
<sequence>MQRWEYRPQERGLILCDVPIPEPGPREALVKVKAVSLNYRDAALIDGAMDSGPDGVLVPGSDMSGEVVRLGPDAKRFSIGDRVISADTMNWIDGPAPPYETNSFPLLGRLAEYICVPEDRLVAPPKSLTNVEASTLPVAGLTAWFALVELGHVRAGQTVVVQGTGGVALFAVQFAAAHGARVIVVTSSDEKIERARAVGASDGINRQIHPAWHERVLQLTDGFGAHHVLEMSGGENLGLSVVALALGGRISLVGLLGSSEIRAPIGPILYKRAQIVGIGVGHRRAQEDMVAAIDRLSLRPVIDRTYPFAQTPEAIAHLRRGPFGKVVVSM</sequence>
<name>A0A7Y6QA31_9HYPH</name>
<dbReference type="PANTHER" id="PTHR45033">
    <property type="match status" value="1"/>
</dbReference>
<dbReference type="InterPro" id="IPR052711">
    <property type="entry name" value="Zinc_ADH-like"/>
</dbReference>
<dbReference type="SMART" id="SM00829">
    <property type="entry name" value="PKS_ER"/>
    <property type="match status" value="1"/>
</dbReference>
<proteinExistence type="predicted"/>
<keyword evidence="3" id="KW-1185">Reference proteome</keyword>
<dbReference type="InterPro" id="IPR013154">
    <property type="entry name" value="ADH-like_N"/>
</dbReference>
<dbReference type="Gene3D" id="3.90.180.10">
    <property type="entry name" value="Medium-chain alcohol dehydrogenases, catalytic domain"/>
    <property type="match status" value="1"/>
</dbReference>
<dbReference type="SUPFAM" id="SSF51735">
    <property type="entry name" value="NAD(P)-binding Rossmann-fold domains"/>
    <property type="match status" value="1"/>
</dbReference>
<comment type="caution">
    <text evidence="2">The sequence shown here is derived from an EMBL/GenBank/DDBJ whole genome shotgun (WGS) entry which is preliminary data.</text>
</comment>
<dbReference type="GO" id="GO:0016491">
    <property type="term" value="F:oxidoreductase activity"/>
    <property type="evidence" value="ECO:0007669"/>
    <property type="project" value="InterPro"/>
</dbReference>
<reference evidence="2 3" key="1">
    <citation type="submission" date="2020-06" db="EMBL/GenBank/DDBJ databases">
        <authorList>
            <person name="Grouzdev D.S."/>
        </authorList>
    </citation>
    <scope>NUCLEOTIDE SEQUENCE [LARGE SCALE GENOMIC DNA]</scope>
    <source>
        <strain evidence="2 3">HO-A22</strain>
    </source>
</reference>
<evidence type="ECO:0000313" key="2">
    <source>
        <dbReference type="EMBL" id="NVD41873.1"/>
    </source>
</evidence>
<dbReference type="Proteomes" id="UP000520198">
    <property type="component" value="Unassembled WGS sequence"/>
</dbReference>
<evidence type="ECO:0000259" key="1">
    <source>
        <dbReference type="SMART" id="SM00829"/>
    </source>
</evidence>
<dbReference type="InterPro" id="IPR020843">
    <property type="entry name" value="ER"/>
</dbReference>
<dbReference type="InterPro" id="IPR036291">
    <property type="entry name" value="NAD(P)-bd_dom_sf"/>
</dbReference>
<feature type="domain" description="Enoyl reductase (ER)" evidence="1">
    <location>
        <begin position="12"/>
        <end position="328"/>
    </location>
</feature>
<dbReference type="RefSeq" id="WP_176355256.1">
    <property type="nucleotide sequence ID" value="NZ_JABWDU010000007.1"/>
</dbReference>
<protein>
    <submittedName>
        <fullName evidence="2">NAD(P)-dependent alcohol dehydrogenase</fullName>
    </submittedName>
</protein>
<dbReference type="Gene3D" id="3.40.50.720">
    <property type="entry name" value="NAD(P)-binding Rossmann-like Domain"/>
    <property type="match status" value="1"/>
</dbReference>